<gene>
    <name evidence="5" type="primary">srtB</name>
    <name evidence="5" type="ORF">HMPREF9088_0214</name>
</gene>
<dbReference type="AlphaFoldDB" id="E6LCX4"/>
<dbReference type="Gene3D" id="2.40.260.10">
    <property type="entry name" value="Sortase"/>
    <property type="match status" value="1"/>
</dbReference>
<dbReference type="HOGENOM" id="CLU_045680_1_0_9"/>
<dbReference type="InterPro" id="IPR005754">
    <property type="entry name" value="Sortase"/>
</dbReference>
<feature type="transmembrane region" description="Helical" evidence="4">
    <location>
        <begin position="266"/>
        <end position="287"/>
    </location>
</feature>
<keyword evidence="1" id="KW-0378">Hydrolase</keyword>
<dbReference type="InterPro" id="IPR023365">
    <property type="entry name" value="Sortase_dom-sf"/>
</dbReference>
<proteinExistence type="predicted"/>
<dbReference type="NCBIfam" id="TIGR01076">
    <property type="entry name" value="sortase_fam"/>
    <property type="match status" value="1"/>
</dbReference>
<feature type="active site" description="Proton donor/acceptor" evidence="2">
    <location>
        <position position="167"/>
    </location>
</feature>
<dbReference type="GO" id="GO:0016787">
    <property type="term" value="F:hydrolase activity"/>
    <property type="evidence" value="ECO:0007669"/>
    <property type="project" value="UniProtKB-KW"/>
</dbReference>
<keyword evidence="6" id="KW-1185">Reference proteome</keyword>
<dbReference type="Proteomes" id="UP000010296">
    <property type="component" value="Unassembled WGS sequence"/>
</dbReference>
<sequence length="412" mass="46652">MRRKAKTNKATTDEKVNLFLKILMAFLFILGAIIFFYPFVVDAANNYFDQQRINYYITQTEKENKAKIEEQAEKLAAENAKMASEYTVPGMTDVKDPFADINNEADKPTKAYYQNHNIGAIFIPSIEVSLPLFDTTNDTLLAEGATVLQGSSYPIGGESTHSVITGHTGLPDKTLFTDLTDLKKGDMIYLHVLEKKLAYKIRSFKVVKPDELDDLKIVQGEDLITLVTCTPYMINTDRLLVTAERVPYEETSVEKTIKKTQNYHRWKLYAVMAGVGLFFAIFFAWVGRKIWLYRGSKRRYDVAFYLEEQGQAVSGQSVRLVQGFNKRPVRVASQQVEVASTASGLVQFTDVPGGNYRVQFVGEPKRWPKINVRLKKLSESQLAVKIKTADCRIEGKGSSSPSVYVKRRSNRQ</sequence>
<dbReference type="SUPFAM" id="SSF63817">
    <property type="entry name" value="Sortase"/>
    <property type="match status" value="1"/>
</dbReference>
<dbReference type="OrthoDB" id="1648028at2"/>
<comment type="caution">
    <text evidence="5">The sequence shown here is derived from an EMBL/GenBank/DDBJ whole genome shotgun (WGS) entry which is preliminary data.</text>
</comment>
<keyword evidence="4" id="KW-0812">Transmembrane</keyword>
<evidence type="ECO:0000256" key="3">
    <source>
        <dbReference type="SAM" id="Coils"/>
    </source>
</evidence>
<dbReference type="NCBIfam" id="NF033745">
    <property type="entry name" value="class_C_sortase"/>
    <property type="match status" value="1"/>
</dbReference>
<evidence type="ECO:0000256" key="4">
    <source>
        <dbReference type="SAM" id="Phobius"/>
    </source>
</evidence>
<keyword evidence="4" id="KW-0472">Membrane</keyword>
<evidence type="ECO:0000313" key="6">
    <source>
        <dbReference type="Proteomes" id="UP000010296"/>
    </source>
</evidence>
<feature type="active site" description="Acyl-thioester intermediate" evidence="2">
    <location>
        <position position="229"/>
    </location>
</feature>
<dbReference type="RefSeq" id="WP_007207235.1">
    <property type="nucleotide sequence ID" value="NZ_GL622241.1"/>
</dbReference>
<dbReference type="InterPro" id="IPR042002">
    <property type="entry name" value="Sortase_C"/>
</dbReference>
<keyword evidence="4" id="KW-1133">Transmembrane helix</keyword>
<evidence type="ECO:0000313" key="5">
    <source>
        <dbReference type="EMBL" id="EFU74984.1"/>
    </source>
</evidence>
<feature type="transmembrane region" description="Helical" evidence="4">
    <location>
        <begin position="20"/>
        <end position="40"/>
    </location>
</feature>
<reference evidence="5 6" key="1">
    <citation type="submission" date="2010-12" db="EMBL/GenBank/DDBJ databases">
        <authorList>
            <person name="Muzny D."/>
            <person name="Qin X."/>
            <person name="Deng J."/>
            <person name="Jiang H."/>
            <person name="Liu Y."/>
            <person name="Qu J."/>
            <person name="Song X.-Z."/>
            <person name="Zhang L."/>
            <person name="Thornton R."/>
            <person name="Coyle M."/>
            <person name="Francisco L."/>
            <person name="Jackson L."/>
            <person name="Javaid M."/>
            <person name="Korchina V."/>
            <person name="Kovar C."/>
            <person name="Mata R."/>
            <person name="Mathew T."/>
            <person name="Ngo R."/>
            <person name="Nguyen L."/>
            <person name="Nguyen N."/>
            <person name="Okwuonu G."/>
            <person name="Ongeri F."/>
            <person name="Pham C."/>
            <person name="Simmons D."/>
            <person name="Wilczek-Boney K."/>
            <person name="Hale W."/>
            <person name="Jakkamsetti A."/>
            <person name="Pham P."/>
            <person name="Ruth R."/>
            <person name="San Lucas F."/>
            <person name="Warren J."/>
            <person name="Zhang J."/>
            <person name="Zhao Z."/>
            <person name="Zhou C."/>
            <person name="Zhu D."/>
            <person name="Lee S."/>
            <person name="Bess C."/>
            <person name="Blankenburg K."/>
            <person name="Forbes L."/>
            <person name="Fu Q."/>
            <person name="Gubbala S."/>
            <person name="Hirani K."/>
            <person name="Jayaseelan J.C."/>
            <person name="Lara F."/>
            <person name="Munidasa M."/>
            <person name="Palculict T."/>
            <person name="Patil S."/>
            <person name="Pu L.-L."/>
            <person name="Saada N."/>
            <person name="Tang L."/>
            <person name="Weissenberger G."/>
            <person name="Zhu Y."/>
            <person name="Hemphill L."/>
            <person name="Shang Y."/>
            <person name="Youmans B."/>
            <person name="Ayvaz T."/>
            <person name="Ross M."/>
            <person name="Santibanez J."/>
            <person name="Aqrawi P."/>
            <person name="Gross S."/>
            <person name="Joshi V."/>
            <person name="Fowler G."/>
            <person name="Nazareth L."/>
            <person name="Reid J."/>
            <person name="Worley K."/>
            <person name="Petrosino J."/>
            <person name="Highlander S."/>
            <person name="Gibbs R."/>
        </authorList>
    </citation>
    <scope>NUCLEOTIDE SEQUENCE [LARGE SCALE GENOMIC DNA]</scope>
    <source>
        <strain evidence="6">DSM 15952 / CCUG 50447 / LMG 22039 / TP 1.5</strain>
    </source>
</reference>
<dbReference type="CDD" id="cd05827">
    <property type="entry name" value="Sortase_C"/>
    <property type="match status" value="1"/>
</dbReference>
<dbReference type="STRING" id="888064.HMPREF9088_0214"/>
<keyword evidence="3" id="KW-0175">Coiled coil</keyword>
<evidence type="ECO:0000256" key="2">
    <source>
        <dbReference type="PIRSR" id="PIRSR605754-1"/>
    </source>
</evidence>
<name>E6LCX4_ENTI1</name>
<feature type="coiled-coil region" evidence="3">
    <location>
        <begin position="58"/>
        <end position="85"/>
    </location>
</feature>
<evidence type="ECO:0000256" key="1">
    <source>
        <dbReference type="ARBA" id="ARBA00022801"/>
    </source>
</evidence>
<organism evidence="5 6">
    <name type="scientific">Enterococcus italicus (strain DSM 15952 / CCUG 50447 / LMG 22039 / TP 1.5)</name>
    <dbReference type="NCBI Taxonomy" id="888064"/>
    <lineage>
        <taxon>Bacteria</taxon>
        <taxon>Bacillati</taxon>
        <taxon>Bacillota</taxon>
        <taxon>Bacilli</taxon>
        <taxon>Lactobacillales</taxon>
        <taxon>Enterococcaceae</taxon>
        <taxon>Enterococcus</taxon>
    </lineage>
</organism>
<dbReference type="Pfam" id="PF04203">
    <property type="entry name" value="Sortase"/>
    <property type="match status" value="1"/>
</dbReference>
<accession>E6LCX4</accession>
<protein>
    <submittedName>
        <fullName evidence="5">Sortase family protein</fullName>
    </submittedName>
</protein>
<dbReference type="eggNOG" id="COG3764">
    <property type="taxonomic scope" value="Bacteria"/>
</dbReference>
<dbReference type="PATRIC" id="fig|888064.11.peg.488"/>
<dbReference type="EMBL" id="AEPV01000004">
    <property type="protein sequence ID" value="EFU74984.1"/>
    <property type="molecule type" value="Genomic_DNA"/>
</dbReference>